<feature type="transmembrane region" description="Helical" evidence="1">
    <location>
        <begin position="59"/>
        <end position="83"/>
    </location>
</feature>
<gene>
    <name evidence="2" type="ORF">METZ01_LOCUS478148</name>
</gene>
<feature type="transmembrane region" description="Helical" evidence="1">
    <location>
        <begin position="115"/>
        <end position="134"/>
    </location>
</feature>
<dbReference type="EMBL" id="UINC01204526">
    <property type="protein sequence ID" value="SVE25294.1"/>
    <property type="molecule type" value="Genomic_DNA"/>
</dbReference>
<dbReference type="InterPro" id="IPR021218">
    <property type="entry name" value="DUF2784"/>
</dbReference>
<feature type="transmembrane region" description="Helical" evidence="1">
    <location>
        <begin position="15"/>
        <end position="47"/>
    </location>
</feature>
<sequence>MPERALDMTQTGGIAFYWLADFVLITHAAFAAFVIFGLALTLVGGYLSWSWVRNSWFRALHLLGITIIVVQSWLGVVCPLTTLEMWLRQQEGMSTYEGGFIQYWLHQLLFYDAPAQFFIAAYSLFGLLVVLAMFKYPPKL</sequence>
<keyword evidence="1" id="KW-0812">Transmembrane</keyword>
<protein>
    <recommendedName>
        <fullName evidence="3">DUF2784 domain-containing protein</fullName>
    </recommendedName>
</protein>
<name>A0A383BZE7_9ZZZZ</name>
<dbReference type="Pfam" id="PF10861">
    <property type="entry name" value="DUF2784"/>
    <property type="match status" value="1"/>
</dbReference>
<reference evidence="2" key="1">
    <citation type="submission" date="2018-05" db="EMBL/GenBank/DDBJ databases">
        <authorList>
            <person name="Lanie J.A."/>
            <person name="Ng W.-L."/>
            <person name="Kazmierczak K.M."/>
            <person name="Andrzejewski T.M."/>
            <person name="Davidsen T.M."/>
            <person name="Wayne K.J."/>
            <person name="Tettelin H."/>
            <person name="Glass J.I."/>
            <person name="Rusch D."/>
            <person name="Podicherti R."/>
            <person name="Tsui H.-C.T."/>
            <person name="Winkler M.E."/>
        </authorList>
    </citation>
    <scope>NUCLEOTIDE SEQUENCE</scope>
</reference>
<proteinExistence type="predicted"/>
<accession>A0A383BZE7</accession>
<evidence type="ECO:0000313" key="2">
    <source>
        <dbReference type="EMBL" id="SVE25294.1"/>
    </source>
</evidence>
<organism evidence="2">
    <name type="scientific">marine metagenome</name>
    <dbReference type="NCBI Taxonomy" id="408172"/>
    <lineage>
        <taxon>unclassified sequences</taxon>
        <taxon>metagenomes</taxon>
        <taxon>ecological metagenomes</taxon>
    </lineage>
</organism>
<keyword evidence="1" id="KW-1133">Transmembrane helix</keyword>
<keyword evidence="1" id="KW-0472">Membrane</keyword>
<dbReference type="AlphaFoldDB" id="A0A383BZE7"/>
<evidence type="ECO:0000256" key="1">
    <source>
        <dbReference type="SAM" id="Phobius"/>
    </source>
</evidence>
<evidence type="ECO:0008006" key="3">
    <source>
        <dbReference type="Google" id="ProtNLM"/>
    </source>
</evidence>